<evidence type="ECO:0000313" key="8">
    <source>
        <dbReference type="EMBL" id="REE81231.1"/>
    </source>
</evidence>
<dbReference type="GO" id="GO:0006310">
    <property type="term" value="P:DNA recombination"/>
    <property type="evidence" value="ECO:0007669"/>
    <property type="project" value="UniProtKB-KW"/>
</dbReference>
<comment type="similarity">
    <text evidence="1">Belongs to the 'phage' integrase family.</text>
</comment>
<gene>
    <name evidence="8" type="ORF">A8990_11965</name>
</gene>
<keyword evidence="9" id="KW-1185">Reference proteome</keyword>
<dbReference type="InterPro" id="IPR011010">
    <property type="entry name" value="DNA_brk_join_enz"/>
</dbReference>
<dbReference type="InterPro" id="IPR004107">
    <property type="entry name" value="Integrase_SAM-like_N"/>
</dbReference>
<dbReference type="Pfam" id="PF02899">
    <property type="entry name" value="Phage_int_SAM_1"/>
    <property type="match status" value="1"/>
</dbReference>
<dbReference type="PANTHER" id="PTHR30349">
    <property type="entry name" value="PHAGE INTEGRASE-RELATED"/>
    <property type="match status" value="1"/>
</dbReference>
<evidence type="ECO:0000256" key="5">
    <source>
        <dbReference type="PROSITE-ProRule" id="PRU01248"/>
    </source>
</evidence>
<dbReference type="PROSITE" id="PS51898">
    <property type="entry name" value="TYR_RECOMBINASE"/>
    <property type="match status" value="1"/>
</dbReference>
<dbReference type="GO" id="GO:0003677">
    <property type="term" value="F:DNA binding"/>
    <property type="evidence" value="ECO:0007669"/>
    <property type="project" value="UniProtKB-UniRule"/>
</dbReference>
<evidence type="ECO:0000256" key="4">
    <source>
        <dbReference type="ARBA" id="ARBA00023172"/>
    </source>
</evidence>
<protein>
    <submittedName>
        <fullName evidence="8">Site-specific recombinase XerD</fullName>
    </submittedName>
</protein>
<comment type="caution">
    <text evidence="8">The sequence shown here is derived from an EMBL/GenBank/DDBJ whole genome shotgun (WGS) entry which is preliminary data.</text>
</comment>
<keyword evidence="4" id="KW-0233">DNA recombination</keyword>
<dbReference type="AlphaFoldDB" id="A0A3D9RU10"/>
<dbReference type="InterPro" id="IPR044068">
    <property type="entry name" value="CB"/>
</dbReference>
<dbReference type="SUPFAM" id="SSF56349">
    <property type="entry name" value="DNA breaking-rejoining enzymes"/>
    <property type="match status" value="1"/>
</dbReference>
<evidence type="ECO:0000259" key="6">
    <source>
        <dbReference type="PROSITE" id="PS51898"/>
    </source>
</evidence>
<evidence type="ECO:0000256" key="1">
    <source>
        <dbReference type="ARBA" id="ARBA00008857"/>
    </source>
</evidence>
<dbReference type="InterPro" id="IPR013762">
    <property type="entry name" value="Integrase-like_cat_sf"/>
</dbReference>
<feature type="domain" description="Core-binding (CB)" evidence="7">
    <location>
        <begin position="25"/>
        <end position="111"/>
    </location>
</feature>
<evidence type="ECO:0000313" key="9">
    <source>
        <dbReference type="Proteomes" id="UP000256304"/>
    </source>
</evidence>
<evidence type="ECO:0000256" key="3">
    <source>
        <dbReference type="ARBA" id="ARBA00023125"/>
    </source>
</evidence>
<dbReference type="PANTHER" id="PTHR30349:SF41">
    <property type="entry name" value="INTEGRASE_RECOMBINASE PROTEIN MJ0367-RELATED"/>
    <property type="match status" value="1"/>
</dbReference>
<name>A0A3D9RU10_9BACL</name>
<dbReference type="Gene3D" id="1.10.443.10">
    <property type="entry name" value="Intergrase catalytic core"/>
    <property type="match status" value="1"/>
</dbReference>
<reference evidence="8 9" key="1">
    <citation type="submission" date="2018-08" db="EMBL/GenBank/DDBJ databases">
        <title>Genomic Encyclopedia of Type Strains, Phase III (KMG-III): the genomes of soil and plant-associated and newly described type strains.</title>
        <authorList>
            <person name="Whitman W."/>
        </authorList>
    </citation>
    <scope>NUCLEOTIDE SEQUENCE [LARGE SCALE GENOMIC DNA]</scope>
    <source>
        <strain evidence="8 9">CGMCC 1.10966</strain>
    </source>
</reference>
<dbReference type="InterPro" id="IPR002104">
    <property type="entry name" value="Integrase_catalytic"/>
</dbReference>
<keyword evidence="3 5" id="KW-0238">DNA-binding</keyword>
<dbReference type="PROSITE" id="PS51900">
    <property type="entry name" value="CB"/>
    <property type="match status" value="1"/>
</dbReference>
<dbReference type="InterPro" id="IPR050090">
    <property type="entry name" value="Tyrosine_recombinase_XerCD"/>
</dbReference>
<evidence type="ECO:0000256" key="2">
    <source>
        <dbReference type="ARBA" id="ARBA00022908"/>
    </source>
</evidence>
<dbReference type="EMBL" id="QTTN01000019">
    <property type="protein sequence ID" value="REE81231.1"/>
    <property type="molecule type" value="Genomic_DNA"/>
</dbReference>
<dbReference type="RefSeq" id="WP_116190168.1">
    <property type="nucleotide sequence ID" value="NZ_QTTN01000019.1"/>
</dbReference>
<organism evidence="8 9">
    <name type="scientific">Paenibacillus taihuensis</name>
    <dbReference type="NCBI Taxonomy" id="1156355"/>
    <lineage>
        <taxon>Bacteria</taxon>
        <taxon>Bacillati</taxon>
        <taxon>Bacillota</taxon>
        <taxon>Bacilli</taxon>
        <taxon>Bacillales</taxon>
        <taxon>Paenibacillaceae</taxon>
        <taxon>Paenibacillus</taxon>
    </lineage>
</organism>
<dbReference type="OrthoDB" id="9803188at2"/>
<proteinExistence type="inferred from homology"/>
<dbReference type="Gene3D" id="1.10.150.130">
    <property type="match status" value="1"/>
</dbReference>
<dbReference type="InterPro" id="IPR010998">
    <property type="entry name" value="Integrase_recombinase_N"/>
</dbReference>
<accession>A0A3D9RU10</accession>
<dbReference type="GO" id="GO:0015074">
    <property type="term" value="P:DNA integration"/>
    <property type="evidence" value="ECO:0007669"/>
    <property type="project" value="UniProtKB-KW"/>
</dbReference>
<evidence type="ECO:0000259" key="7">
    <source>
        <dbReference type="PROSITE" id="PS51900"/>
    </source>
</evidence>
<keyword evidence="2" id="KW-0229">DNA integration</keyword>
<feature type="domain" description="Tyr recombinase" evidence="6">
    <location>
        <begin position="153"/>
        <end position="354"/>
    </location>
</feature>
<dbReference type="Pfam" id="PF00589">
    <property type="entry name" value="Phage_integrase"/>
    <property type="match status" value="1"/>
</dbReference>
<sequence length="366" mass="42919">MRSLKAERTLREDGIYSYVVIDDDYNIIEEITCFLDYLETKGRSENTIETYSHCLAKYFEWLNSENLKFYEVNKRKMISWVKYLKSDDKNMAAVTVNKHLAAVGSFYNYYEGIGGFISENPLKTKVERESNYFTHTVLRKELDIGFFRQKVTKKTNNLRLFPNQVETLYNTIDELEMSDDLKMRGKLLFRILYETGCRIGEVLGLRLMDYTEPDLGSKIGCIKVQKRDPLYHKDHKIKTLEREIPVSMDLIFAIDEYVCFSRPESPFETIFVQHSSSDNGKFLTRNTPSELFEQLSLRSNIKCTPHKLRHTHGTELTELGYNSVYVQHRLGHSSILSTSKYQHPSYESQREAYERVMARNKMAVLK</sequence>
<dbReference type="Proteomes" id="UP000256304">
    <property type="component" value="Unassembled WGS sequence"/>
</dbReference>